<name>A0A0G0WSC3_9BACT</name>
<dbReference type="EMBL" id="LBZV01000001">
    <property type="protein sequence ID" value="KKR78282.1"/>
    <property type="molecule type" value="Genomic_DNA"/>
</dbReference>
<proteinExistence type="predicted"/>
<gene>
    <name evidence="1" type="ORF">UU23_C0001G0046</name>
</gene>
<organism evidence="1 2">
    <name type="scientific">Candidatus Curtissbacteria bacterium GW2011_GWA1_40_9</name>
    <dbReference type="NCBI Taxonomy" id="1618408"/>
    <lineage>
        <taxon>Bacteria</taxon>
        <taxon>Candidatus Curtissiibacteriota</taxon>
    </lineage>
</organism>
<reference evidence="1 2" key="1">
    <citation type="journal article" date="2015" name="Nature">
        <title>rRNA introns, odd ribosomes, and small enigmatic genomes across a large radiation of phyla.</title>
        <authorList>
            <person name="Brown C.T."/>
            <person name="Hug L.A."/>
            <person name="Thomas B.C."/>
            <person name="Sharon I."/>
            <person name="Castelle C.J."/>
            <person name="Singh A."/>
            <person name="Wilkins M.J."/>
            <person name="Williams K.H."/>
            <person name="Banfield J.F."/>
        </authorList>
    </citation>
    <scope>NUCLEOTIDE SEQUENCE [LARGE SCALE GENOMIC DNA]</scope>
</reference>
<dbReference type="InterPro" id="IPR036583">
    <property type="entry name" value="23S_rRNA_IVS_sf"/>
</dbReference>
<dbReference type="PANTHER" id="PTHR38471:SF2">
    <property type="entry name" value="FOUR HELIX BUNDLE PROTEIN"/>
    <property type="match status" value="1"/>
</dbReference>
<dbReference type="Gene3D" id="1.20.1440.60">
    <property type="entry name" value="23S rRNA-intervening sequence"/>
    <property type="match status" value="1"/>
</dbReference>
<sequence>MNDFRFVNFKVYNDAKNFYHDIVAITAKFPRPYWELGDQMRRSALSVILNIAEGSAKKSDIDFNRYIKISLGSINECVAGLDVAQSEKLISGITFNKLTARAAEIAKQLGGFSKKLK</sequence>
<dbReference type="Proteomes" id="UP000034292">
    <property type="component" value="Unassembled WGS sequence"/>
</dbReference>
<dbReference type="CDD" id="cd16377">
    <property type="entry name" value="23S_rRNA_IVP_like"/>
    <property type="match status" value="1"/>
</dbReference>
<dbReference type="NCBIfam" id="TIGR02436">
    <property type="entry name" value="four helix bundle protein"/>
    <property type="match status" value="1"/>
</dbReference>
<dbReference type="PANTHER" id="PTHR38471">
    <property type="entry name" value="FOUR HELIX BUNDLE PROTEIN"/>
    <property type="match status" value="1"/>
</dbReference>
<protein>
    <submittedName>
        <fullName evidence="1">23S rRNA-associated protein</fullName>
    </submittedName>
</protein>
<dbReference type="SUPFAM" id="SSF158446">
    <property type="entry name" value="IVS-encoded protein-like"/>
    <property type="match status" value="1"/>
</dbReference>
<dbReference type="AlphaFoldDB" id="A0A0G0WSC3"/>
<comment type="caution">
    <text evidence="1">The sequence shown here is derived from an EMBL/GenBank/DDBJ whole genome shotgun (WGS) entry which is preliminary data.</text>
</comment>
<dbReference type="STRING" id="1618408.UU23_C0001G0046"/>
<accession>A0A0G0WSC3</accession>
<dbReference type="Pfam" id="PF05635">
    <property type="entry name" value="23S_rRNA_IVP"/>
    <property type="match status" value="1"/>
</dbReference>
<evidence type="ECO:0000313" key="2">
    <source>
        <dbReference type="Proteomes" id="UP000034292"/>
    </source>
</evidence>
<dbReference type="InterPro" id="IPR012657">
    <property type="entry name" value="23S_rRNA-intervening_sequence"/>
</dbReference>
<evidence type="ECO:0000313" key="1">
    <source>
        <dbReference type="EMBL" id="KKR78282.1"/>
    </source>
</evidence>